<sequence length="391" mass="45346">MVKTVVLLIFFCATLGDGLYNVVICEHASMLIKCPLNTLIKVINAFYGRRNNINCPPPYPKNSYNCNKNVTLLVQNLCDRKKSCIIISSNEMYGDPCYTNNKYTEVEWTCYENDNHINSSIYGFVEGNNINLTLELSGNGYNVSLEYFFPPFIAFASEHVPYGFIKVKSNSSKYTFLGYFENKTTLNITLNLKNRRCLESFPIEIPMRLSYQNEINTLKVKTLAYTDSLSCFDLSKPKVFRDKYALKEYYGRGILVTSDKTYLYICMNQHVESMQTACYYSNSTGNFMADLDLRVGCVLGHHLVTNELYAIHRNQKAYLYFDLFYQKWLALTIQQYQKLSINIDYSMMVNLEGNQDQVFVFGRNEWMGNAEGLFYRNSSSSLWTLRVKWNK</sequence>
<dbReference type="GeneID" id="136080014"/>
<dbReference type="CDD" id="cd22823">
    <property type="entry name" value="Gal_Rha_Lectin"/>
    <property type="match status" value="1"/>
</dbReference>
<accession>A0ABM4BU81</accession>
<gene>
    <name evidence="4" type="primary">LOC136080014</name>
</gene>
<evidence type="ECO:0000259" key="2">
    <source>
        <dbReference type="PROSITE" id="PS50228"/>
    </source>
</evidence>
<feature type="domain" description="SUEL-type lectin" evidence="2">
    <location>
        <begin position="24"/>
        <end position="111"/>
    </location>
</feature>
<evidence type="ECO:0000313" key="3">
    <source>
        <dbReference type="Proteomes" id="UP001652625"/>
    </source>
</evidence>
<reference evidence="4" key="1">
    <citation type="submission" date="2025-08" db="UniProtKB">
        <authorList>
            <consortium name="RefSeq"/>
        </authorList>
    </citation>
    <scope>IDENTIFICATION</scope>
</reference>
<proteinExistence type="predicted"/>
<feature type="chain" id="PRO_5047197407" evidence="1">
    <location>
        <begin position="19"/>
        <end position="391"/>
    </location>
</feature>
<dbReference type="InterPro" id="IPR043159">
    <property type="entry name" value="Lectin_gal-bd_sf"/>
</dbReference>
<dbReference type="PANTHER" id="PTHR46780">
    <property type="entry name" value="PROTEIN EVA-1"/>
    <property type="match status" value="1"/>
</dbReference>
<dbReference type="InterPro" id="IPR000922">
    <property type="entry name" value="Lectin_gal-bd_dom"/>
</dbReference>
<dbReference type="Proteomes" id="UP001652625">
    <property type="component" value="Chromosome 05"/>
</dbReference>
<dbReference type="Pfam" id="PF02140">
    <property type="entry name" value="SUEL_Lectin"/>
    <property type="match status" value="1"/>
</dbReference>
<keyword evidence="1" id="KW-0732">Signal</keyword>
<dbReference type="RefSeq" id="XP_065652724.1">
    <property type="nucleotide sequence ID" value="XM_065796652.1"/>
</dbReference>
<dbReference type="PROSITE" id="PS50228">
    <property type="entry name" value="SUEL_LECTIN"/>
    <property type="match status" value="1"/>
</dbReference>
<keyword evidence="3" id="KW-1185">Reference proteome</keyword>
<name>A0ABM4BU81_HYDVU</name>
<organism evidence="3 4">
    <name type="scientific">Hydra vulgaris</name>
    <name type="common">Hydra</name>
    <name type="synonym">Hydra attenuata</name>
    <dbReference type="NCBI Taxonomy" id="6087"/>
    <lineage>
        <taxon>Eukaryota</taxon>
        <taxon>Metazoa</taxon>
        <taxon>Cnidaria</taxon>
        <taxon>Hydrozoa</taxon>
        <taxon>Hydroidolina</taxon>
        <taxon>Anthoathecata</taxon>
        <taxon>Aplanulata</taxon>
        <taxon>Hydridae</taxon>
        <taxon>Hydra</taxon>
    </lineage>
</organism>
<dbReference type="Gene3D" id="2.60.120.740">
    <property type="match status" value="1"/>
</dbReference>
<feature type="signal peptide" evidence="1">
    <location>
        <begin position="1"/>
        <end position="18"/>
    </location>
</feature>
<protein>
    <submittedName>
        <fullName evidence="4">Uncharacterized protein LOC136080014</fullName>
    </submittedName>
</protein>
<evidence type="ECO:0000313" key="4">
    <source>
        <dbReference type="RefSeq" id="XP_065652724.1"/>
    </source>
</evidence>
<evidence type="ECO:0000256" key="1">
    <source>
        <dbReference type="SAM" id="SignalP"/>
    </source>
</evidence>